<evidence type="ECO:0000256" key="10">
    <source>
        <dbReference type="HAMAP-Rule" id="MF_00033"/>
    </source>
</evidence>
<dbReference type="GO" id="GO:0005975">
    <property type="term" value="P:carbohydrate metabolic process"/>
    <property type="evidence" value="ECO:0007669"/>
    <property type="project" value="InterPro"/>
</dbReference>
<dbReference type="SUPFAM" id="SSF53756">
    <property type="entry name" value="UDP-Glycosyltransferase/glycogen phosphorylase"/>
    <property type="match status" value="1"/>
</dbReference>
<dbReference type="InterPro" id="IPR004276">
    <property type="entry name" value="GlycoTrans_28_N"/>
</dbReference>
<dbReference type="Pfam" id="PF03033">
    <property type="entry name" value="Glyco_transf_28"/>
    <property type="match status" value="1"/>
</dbReference>
<evidence type="ECO:0000313" key="14">
    <source>
        <dbReference type="Proteomes" id="UP000298484"/>
    </source>
</evidence>
<dbReference type="OrthoDB" id="9808936at2"/>
<evidence type="ECO:0000259" key="11">
    <source>
        <dbReference type="Pfam" id="PF03033"/>
    </source>
</evidence>
<dbReference type="Gene3D" id="3.40.50.2000">
    <property type="entry name" value="Glycogen Phosphorylase B"/>
    <property type="match status" value="2"/>
</dbReference>
<sequence>MRTKRILFTGGGTAGHVIVNIALIPVFQREGWEIDYIGSKNGIEQRLIESLDGVTYHSISTGKLRRYLSKENVKDPFKVLKGTIDAWRIIGKRKPAVVFSKGGFVSVPVVMAARLRGVPAVIHESDFTPGLANKIAIPFAKKVLATFPETMEYLPEKKGEYVGAVIREELFQGNKEKGLDMCGFTKEKPVLLIMGGSGGAEKINQTVRAGLDQLLSEFQIAHICGQGKTDPSIDRDGYTQFDYVNDELKDLFAATDFVLSRAGANAIFEFLALRKPMLLIPLSKSASRGDQIINANSFKNKNYARVMEEEALAEETLVQELFKLKNQAPVMIDHMKKYQSEKARERVIEIIKTTGGIASE</sequence>
<feature type="domain" description="Glycosyltransferase family 28 N-terminal" evidence="11">
    <location>
        <begin position="6"/>
        <end position="144"/>
    </location>
</feature>
<comment type="caution">
    <text evidence="13">The sequence shown here is derived from an EMBL/GenBank/DDBJ whole genome shotgun (WGS) entry which is preliminary data.</text>
</comment>
<evidence type="ECO:0000256" key="6">
    <source>
        <dbReference type="ARBA" id="ARBA00022984"/>
    </source>
</evidence>
<evidence type="ECO:0000256" key="7">
    <source>
        <dbReference type="ARBA" id="ARBA00023136"/>
    </source>
</evidence>
<evidence type="ECO:0000256" key="9">
    <source>
        <dbReference type="ARBA" id="ARBA00023316"/>
    </source>
</evidence>
<feature type="domain" description="Glycosyl transferase family 28 C-terminal" evidence="12">
    <location>
        <begin position="190"/>
        <end position="343"/>
    </location>
</feature>
<feature type="binding site" evidence="10">
    <location>
        <begin position="13"/>
        <end position="15"/>
    </location>
    <ligand>
        <name>UDP-N-acetyl-alpha-D-glucosamine</name>
        <dbReference type="ChEBI" id="CHEBI:57705"/>
    </ligand>
</feature>
<keyword evidence="2 10" id="KW-0132">Cell division</keyword>
<dbReference type="InterPro" id="IPR006009">
    <property type="entry name" value="GlcNAc_MurG"/>
</dbReference>
<dbReference type="NCBIfam" id="TIGR01133">
    <property type="entry name" value="murG"/>
    <property type="match status" value="1"/>
</dbReference>
<evidence type="ECO:0000256" key="4">
    <source>
        <dbReference type="ARBA" id="ARBA00022679"/>
    </source>
</evidence>
<dbReference type="GO" id="GO:0008360">
    <property type="term" value="P:regulation of cell shape"/>
    <property type="evidence" value="ECO:0007669"/>
    <property type="project" value="UniProtKB-KW"/>
</dbReference>
<dbReference type="AlphaFoldDB" id="A0A4Y9A9A6"/>
<keyword evidence="8 10" id="KW-0131">Cell cycle</keyword>
<comment type="similarity">
    <text evidence="10">Belongs to the glycosyltransferase 28 family. MurG subfamily.</text>
</comment>
<dbReference type="GO" id="GO:0051301">
    <property type="term" value="P:cell division"/>
    <property type="evidence" value="ECO:0007669"/>
    <property type="project" value="UniProtKB-KW"/>
</dbReference>
<dbReference type="RefSeq" id="WP_135110897.1">
    <property type="nucleotide sequence ID" value="NZ_SRHY01000031.1"/>
</dbReference>
<proteinExistence type="inferred from homology"/>
<dbReference type="HAMAP" id="MF_00033">
    <property type="entry name" value="MurG"/>
    <property type="match status" value="1"/>
</dbReference>
<comment type="pathway">
    <text evidence="10">Cell wall biogenesis; peptidoglycan biosynthesis.</text>
</comment>
<keyword evidence="14" id="KW-1185">Reference proteome</keyword>
<keyword evidence="6 10" id="KW-0573">Peptidoglycan synthesis</keyword>
<dbReference type="Proteomes" id="UP000298484">
    <property type="component" value="Unassembled WGS sequence"/>
</dbReference>
<evidence type="ECO:0000256" key="2">
    <source>
        <dbReference type="ARBA" id="ARBA00022618"/>
    </source>
</evidence>
<dbReference type="GO" id="GO:0005886">
    <property type="term" value="C:plasma membrane"/>
    <property type="evidence" value="ECO:0007669"/>
    <property type="project" value="UniProtKB-SubCell"/>
</dbReference>
<evidence type="ECO:0000256" key="1">
    <source>
        <dbReference type="ARBA" id="ARBA00022475"/>
    </source>
</evidence>
<feature type="binding site" evidence="10">
    <location>
        <position position="291"/>
    </location>
    <ligand>
        <name>UDP-N-acetyl-alpha-D-glucosamine</name>
        <dbReference type="ChEBI" id="CHEBI:57705"/>
    </ligand>
</feature>
<feature type="binding site" evidence="10">
    <location>
        <position position="167"/>
    </location>
    <ligand>
        <name>UDP-N-acetyl-alpha-D-glucosamine</name>
        <dbReference type="ChEBI" id="CHEBI:57705"/>
    </ligand>
</feature>
<keyword evidence="4 10" id="KW-0808">Transferase</keyword>
<dbReference type="GO" id="GO:0071555">
    <property type="term" value="P:cell wall organization"/>
    <property type="evidence" value="ECO:0007669"/>
    <property type="project" value="UniProtKB-KW"/>
</dbReference>
<dbReference type="EC" id="2.4.1.227" evidence="10"/>
<feature type="binding site" evidence="10">
    <location>
        <position position="197"/>
    </location>
    <ligand>
        <name>UDP-N-acetyl-alpha-D-glucosamine</name>
        <dbReference type="ChEBI" id="CHEBI:57705"/>
    </ligand>
</feature>
<dbReference type="GO" id="GO:0051991">
    <property type="term" value="F:UDP-N-acetyl-D-glucosamine:N-acetylmuramoyl-L-alanyl-D-glutamyl-meso-2,6-diaminopimelyl-D-alanyl-D-alanine-diphosphoundecaprenol 4-beta-N-acetylglucosaminlytransferase activity"/>
    <property type="evidence" value="ECO:0007669"/>
    <property type="project" value="RHEA"/>
</dbReference>
<reference evidence="13 14" key="1">
    <citation type="submission" date="2019-03" db="EMBL/GenBank/DDBJ databases">
        <title>Genome sequence of Lentibacillus salicampi ATCC BAA-719.</title>
        <authorList>
            <person name="Maclea K.S."/>
            <person name="Simoes Junior M."/>
        </authorList>
    </citation>
    <scope>NUCLEOTIDE SEQUENCE [LARGE SCALE GENOMIC DNA]</scope>
    <source>
        <strain evidence="13 14">ATCC BAA-719</strain>
    </source>
</reference>
<dbReference type="UniPathway" id="UPA00219"/>
<keyword evidence="3 10" id="KW-0328">Glycosyltransferase</keyword>
<keyword evidence="1 10" id="KW-1003">Cell membrane</keyword>
<dbReference type="GO" id="GO:0050511">
    <property type="term" value="F:undecaprenyldiphospho-muramoylpentapeptide beta-N-acetylglucosaminyltransferase activity"/>
    <property type="evidence" value="ECO:0007669"/>
    <property type="project" value="UniProtKB-UniRule"/>
</dbReference>
<evidence type="ECO:0000256" key="8">
    <source>
        <dbReference type="ARBA" id="ARBA00023306"/>
    </source>
</evidence>
<evidence type="ECO:0000256" key="3">
    <source>
        <dbReference type="ARBA" id="ARBA00022676"/>
    </source>
</evidence>
<dbReference type="NCBIfam" id="NF009102">
    <property type="entry name" value="PRK12446.1"/>
    <property type="match status" value="1"/>
</dbReference>
<comment type="function">
    <text evidence="10">Cell wall formation. Catalyzes the transfer of a GlcNAc subunit on undecaprenyl-pyrophosphoryl-MurNAc-pentapeptide (lipid intermediate I) to form undecaprenyl-pyrophosphoryl-MurNAc-(pentapeptide)GlcNAc (lipid intermediate II).</text>
</comment>
<dbReference type="InterPro" id="IPR007235">
    <property type="entry name" value="Glyco_trans_28_C"/>
</dbReference>
<evidence type="ECO:0000256" key="5">
    <source>
        <dbReference type="ARBA" id="ARBA00022960"/>
    </source>
</evidence>
<evidence type="ECO:0000259" key="12">
    <source>
        <dbReference type="Pfam" id="PF04101"/>
    </source>
</evidence>
<gene>
    <name evidence="10" type="primary">murG</name>
    <name evidence="13" type="ORF">E4U82_14630</name>
</gene>
<dbReference type="Pfam" id="PF04101">
    <property type="entry name" value="Glyco_tran_28_C"/>
    <property type="match status" value="1"/>
</dbReference>
<accession>A0A4Y9A9A6</accession>
<organism evidence="13 14">
    <name type="scientific">Lentibacillus salicampi</name>
    <dbReference type="NCBI Taxonomy" id="175306"/>
    <lineage>
        <taxon>Bacteria</taxon>
        <taxon>Bacillati</taxon>
        <taxon>Bacillota</taxon>
        <taxon>Bacilli</taxon>
        <taxon>Bacillales</taxon>
        <taxon>Bacillaceae</taxon>
        <taxon>Lentibacillus</taxon>
    </lineage>
</organism>
<dbReference type="PANTHER" id="PTHR21015:SF27">
    <property type="entry name" value="UDP-N-ACETYLGLUCOSAMINE--N-ACETYLMURAMYL-(PENTAPEPTIDE) PYROPHOSPHORYL-UNDECAPRENOL N-ACETYLGLUCOSAMINE TRANSFERASE"/>
    <property type="match status" value="1"/>
</dbReference>
<comment type="subcellular location">
    <subcellularLocation>
        <location evidence="10">Cell membrane</location>
        <topology evidence="10">Peripheral membrane protein</topology>
        <orientation evidence="10">Cytoplasmic side</orientation>
    </subcellularLocation>
</comment>
<dbReference type="EMBL" id="SRHY01000031">
    <property type="protein sequence ID" value="TFJ92045.1"/>
    <property type="molecule type" value="Genomic_DNA"/>
</dbReference>
<keyword evidence="5 10" id="KW-0133">Cell shape</keyword>
<keyword evidence="9 10" id="KW-0961">Cell wall biogenesis/degradation</keyword>
<name>A0A4Y9A9A6_9BACI</name>
<dbReference type="GO" id="GO:0009252">
    <property type="term" value="P:peptidoglycan biosynthetic process"/>
    <property type="evidence" value="ECO:0007669"/>
    <property type="project" value="UniProtKB-UniRule"/>
</dbReference>
<keyword evidence="7 10" id="KW-0472">Membrane</keyword>
<protein>
    <recommendedName>
        <fullName evidence="10">UDP-N-acetylglucosamine--N-acetylmuramyl-(pentapeptide) pyrophosphoryl-undecaprenol N-acetylglucosamine transferase</fullName>
        <ecNumber evidence="10">2.4.1.227</ecNumber>
    </recommendedName>
    <alternativeName>
        <fullName evidence="10">Undecaprenyl-PP-MurNAc-pentapeptide-UDPGlcNAc GlcNAc transferase</fullName>
    </alternativeName>
</protein>
<dbReference type="CDD" id="cd03785">
    <property type="entry name" value="GT28_MurG"/>
    <property type="match status" value="1"/>
</dbReference>
<comment type="caution">
    <text evidence="10">Lacks conserved residue(s) required for the propagation of feature annotation.</text>
</comment>
<dbReference type="PANTHER" id="PTHR21015">
    <property type="entry name" value="UDP-N-ACETYLGLUCOSAMINE--N-ACETYLMURAMYL-(PENTAPEPTIDE) PYROPHOSPHORYL-UNDECAPRENOL N-ACETYLGLUCOSAMINE TRANSFERASE 1"/>
    <property type="match status" value="1"/>
</dbReference>
<evidence type="ECO:0000313" key="13">
    <source>
        <dbReference type="EMBL" id="TFJ92045.1"/>
    </source>
</evidence>
<comment type="catalytic activity">
    <reaction evidence="10">
        <text>di-trans,octa-cis-undecaprenyl diphospho-N-acetyl-alpha-D-muramoyl-L-alanyl-D-glutamyl-meso-2,6-diaminopimeloyl-D-alanyl-D-alanine + UDP-N-acetyl-alpha-D-glucosamine = di-trans,octa-cis-undecaprenyl diphospho-[N-acetyl-alpha-D-glucosaminyl-(1-&gt;4)]-N-acetyl-alpha-D-muramoyl-L-alanyl-D-glutamyl-meso-2,6-diaminopimeloyl-D-alanyl-D-alanine + UDP + H(+)</text>
        <dbReference type="Rhea" id="RHEA:31227"/>
        <dbReference type="ChEBI" id="CHEBI:15378"/>
        <dbReference type="ChEBI" id="CHEBI:57705"/>
        <dbReference type="ChEBI" id="CHEBI:58223"/>
        <dbReference type="ChEBI" id="CHEBI:61387"/>
        <dbReference type="ChEBI" id="CHEBI:61388"/>
        <dbReference type="EC" id="2.4.1.227"/>
    </reaction>
</comment>